<dbReference type="Pfam" id="PF09335">
    <property type="entry name" value="VTT_dom"/>
    <property type="match status" value="1"/>
</dbReference>
<keyword evidence="7" id="KW-0997">Cell inner membrane</keyword>
<dbReference type="InterPro" id="IPR032816">
    <property type="entry name" value="VTT_dom"/>
</dbReference>
<keyword evidence="3" id="KW-1003">Cell membrane</keyword>
<dbReference type="InterPro" id="IPR058127">
    <property type="entry name" value="DedA"/>
</dbReference>
<keyword evidence="4 7" id="KW-0812">Transmembrane</keyword>
<proteinExistence type="inferred from homology"/>
<organism evidence="9 10">
    <name type="scientific">Jejubacter calystegiae</name>
    <dbReference type="NCBI Taxonomy" id="2579935"/>
    <lineage>
        <taxon>Bacteria</taxon>
        <taxon>Pseudomonadati</taxon>
        <taxon>Pseudomonadota</taxon>
        <taxon>Gammaproteobacteria</taxon>
        <taxon>Enterobacterales</taxon>
        <taxon>Enterobacteriaceae</taxon>
        <taxon>Jejubacter</taxon>
    </lineage>
</organism>
<accession>A0A4P8YQ36</accession>
<dbReference type="NCBIfam" id="NF008102">
    <property type="entry name" value="PRK10847.1"/>
    <property type="match status" value="1"/>
</dbReference>
<evidence type="ECO:0000313" key="10">
    <source>
        <dbReference type="Proteomes" id="UP000302163"/>
    </source>
</evidence>
<dbReference type="RefSeq" id="WP_138098657.1">
    <property type="nucleotide sequence ID" value="NZ_CP040428.1"/>
</dbReference>
<keyword evidence="10" id="KW-1185">Reference proteome</keyword>
<evidence type="ECO:0000256" key="7">
    <source>
        <dbReference type="RuleBase" id="RU367016"/>
    </source>
</evidence>
<evidence type="ECO:0000259" key="8">
    <source>
        <dbReference type="Pfam" id="PF09335"/>
    </source>
</evidence>
<dbReference type="OrthoDB" id="9813426at2"/>
<dbReference type="InterPro" id="IPR032818">
    <property type="entry name" value="DedA-like"/>
</dbReference>
<evidence type="ECO:0000256" key="2">
    <source>
        <dbReference type="ARBA" id="ARBA00010792"/>
    </source>
</evidence>
<evidence type="ECO:0000313" key="9">
    <source>
        <dbReference type="EMBL" id="QCT22226.1"/>
    </source>
</evidence>
<dbReference type="PANTHER" id="PTHR30353">
    <property type="entry name" value="INNER MEMBRANE PROTEIN DEDA-RELATED"/>
    <property type="match status" value="1"/>
</dbReference>
<feature type="transmembrane region" description="Helical" evidence="7">
    <location>
        <begin position="27"/>
        <end position="49"/>
    </location>
</feature>
<dbReference type="GO" id="GO:0005886">
    <property type="term" value="C:plasma membrane"/>
    <property type="evidence" value="ECO:0007669"/>
    <property type="project" value="UniProtKB-SubCell"/>
</dbReference>
<evidence type="ECO:0000256" key="1">
    <source>
        <dbReference type="ARBA" id="ARBA00004651"/>
    </source>
</evidence>
<protein>
    <submittedName>
        <fullName evidence="9">DedA family protein</fullName>
    </submittedName>
</protein>
<comment type="similarity">
    <text evidence="2 7">Belongs to the DedA family.</text>
</comment>
<keyword evidence="6 7" id="KW-0472">Membrane</keyword>
<feature type="transmembrane region" description="Helical" evidence="7">
    <location>
        <begin position="69"/>
        <end position="92"/>
    </location>
</feature>
<dbReference type="AlphaFoldDB" id="A0A4P8YQ36"/>
<sequence length="222" mass="24834">MDFIRFVIDFILHIDAHLAEMVAQYGIWVYAILFLILFCETGLVVTPFLPGDSLLFVAGALASLPSNELDVHTMVALMVVAAIIGDAVNYTIGRLFGDRLFSNPDSKIFRRSYLDKTHAFYEKHGGKTIILARFVPIVRTFAPFVAGMGRMSYRHFAFYNVTGALLWVLLFTYAGYFFGNMPVVQENLKLLIVAIIVLSVLPGVVEVVRHKRAAARQAKAKE</sequence>
<evidence type="ECO:0000256" key="4">
    <source>
        <dbReference type="ARBA" id="ARBA00022692"/>
    </source>
</evidence>
<comment type="subcellular location">
    <subcellularLocation>
        <location evidence="7">Cell inner membrane</location>
        <topology evidence="7">Multi-pass membrane protein</topology>
    </subcellularLocation>
    <subcellularLocation>
        <location evidence="1">Cell membrane</location>
        <topology evidence="1">Multi-pass membrane protein</topology>
    </subcellularLocation>
</comment>
<reference evidence="9 10" key="1">
    <citation type="submission" date="2019-05" db="EMBL/GenBank/DDBJ databases">
        <title>Complete genome sequence of Izhakiella calystegiae KSNA2, an endophyte isolated from beach morning glory (Calystegia soldanella).</title>
        <authorList>
            <person name="Jiang L."/>
            <person name="Jeong J.C."/>
            <person name="Kim C.Y."/>
            <person name="Kim D.H."/>
            <person name="Kim S.W."/>
            <person name="Lee j."/>
        </authorList>
    </citation>
    <scope>NUCLEOTIDE SEQUENCE [LARGE SCALE GENOMIC DNA]</scope>
    <source>
        <strain evidence="9 10">KSNA2</strain>
    </source>
</reference>
<evidence type="ECO:0000256" key="6">
    <source>
        <dbReference type="ARBA" id="ARBA00023136"/>
    </source>
</evidence>
<evidence type="ECO:0000256" key="5">
    <source>
        <dbReference type="ARBA" id="ARBA00022989"/>
    </source>
</evidence>
<feature type="domain" description="VTT" evidence="8">
    <location>
        <begin position="49"/>
        <end position="176"/>
    </location>
</feature>
<keyword evidence="5 7" id="KW-1133">Transmembrane helix</keyword>
<dbReference type="EMBL" id="CP040428">
    <property type="protein sequence ID" value="QCT22226.1"/>
    <property type="molecule type" value="Genomic_DNA"/>
</dbReference>
<dbReference type="PANTHER" id="PTHR30353:SF0">
    <property type="entry name" value="TRANSMEMBRANE PROTEIN"/>
    <property type="match status" value="1"/>
</dbReference>
<evidence type="ECO:0000256" key="3">
    <source>
        <dbReference type="ARBA" id="ARBA00022475"/>
    </source>
</evidence>
<feature type="transmembrane region" description="Helical" evidence="7">
    <location>
        <begin position="156"/>
        <end position="178"/>
    </location>
</feature>
<dbReference type="Proteomes" id="UP000302163">
    <property type="component" value="Chromosome"/>
</dbReference>
<gene>
    <name evidence="9" type="ORF">FEM41_22535</name>
</gene>
<dbReference type="KEGG" id="izh:FEM41_22535"/>
<name>A0A4P8YQ36_9ENTR</name>
<feature type="transmembrane region" description="Helical" evidence="7">
    <location>
        <begin position="190"/>
        <end position="208"/>
    </location>
</feature>